<accession>A0AAV8TCT0</accession>
<keyword evidence="8" id="KW-0472">Membrane</keyword>
<gene>
    <name evidence="11" type="ORF">K2173_007770</name>
</gene>
<organism evidence="11 12">
    <name type="scientific">Erythroxylum novogranatense</name>
    <dbReference type="NCBI Taxonomy" id="1862640"/>
    <lineage>
        <taxon>Eukaryota</taxon>
        <taxon>Viridiplantae</taxon>
        <taxon>Streptophyta</taxon>
        <taxon>Embryophyta</taxon>
        <taxon>Tracheophyta</taxon>
        <taxon>Spermatophyta</taxon>
        <taxon>Magnoliopsida</taxon>
        <taxon>eudicotyledons</taxon>
        <taxon>Gunneridae</taxon>
        <taxon>Pentapetalae</taxon>
        <taxon>rosids</taxon>
        <taxon>fabids</taxon>
        <taxon>Malpighiales</taxon>
        <taxon>Erythroxylaceae</taxon>
        <taxon>Erythroxylum</taxon>
    </lineage>
</organism>
<dbReference type="FunFam" id="3.80.10.10:FF:000111">
    <property type="entry name" value="LRR receptor-like serine/threonine-protein kinase ERECTA"/>
    <property type="match status" value="1"/>
</dbReference>
<evidence type="ECO:0000256" key="6">
    <source>
        <dbReference type="ARBA" id="ARBA00022737"/>
    </source>
</evidence>
<evidence type="ECO:0000256" key="5">
    <source>
        <dbReference type="ARBA" id="ARBA00022692"/>
    </source>
</evidence>
<evidence type="ECO:0000256" key="1">
    <source>
        <dbReference type="ARBA" id="ARBA00004251"/>
    </source>
</evidence>
<evidence type="ECO:0000256" key="10">
    <source>
        <dbReference type="ARBA" id="ARBA00023180"/>
    </source>
</evidence>
<reference evidence="11 12" key="1">
    <citation type="submission" date="2021-09" db="EMBL/GenBank/DDBJ databases">
        <title>Genomic insights and catalytic innovation underlie evolution of tropane alkaloids biosynthesis.</title>
        <authorList>
            <person name="Wang Y.-J."/>
            <person name="Tian T."/>
            <person name="Huang J.-P."/>
            <person name="Huang S.-X."/>
        </authorList>
    </citation>
    <scope>NUCLEOTIDE SEQUENCE [LARGE SCALE GENOMIC DNA]</scope>
    <source>
        <strain evidence="11">KIB-2018</strain>
        <tissue evidence="11">Leaf</tissue>
    </source>
</reference>
<dbReference type="GO" id="GO:0005886">
    <property type="term" value="C:plasma membrane"/>
    <property type="evidence" value="ECO:0007669"/>
    <property type="project" value="UniProtKB-SubCell"/>
</dbReference>
<keyword evidence="9" id="KW-0675">Receptor</keyword>
<dbReference type="SUPFAM" id="SSF52058">
    <property type="entry name" value="L domain-like"/>
    <property type="match status" value="1"/>
</dbReference>
<dbReference type="Pfam" id="PF00560">
    <property type="entry name" value="LRR_1"/>
    <property type="match status" value="3"/>
</dbReference>
<dbReference type="EMBL" id="JAIWQS010000005">
    <property type="protein sequence ID" value="KAJ8764682.1"/>
    <property type="molecule type" value="Genomic_DNA"/>
</dbReference>
<keyword evidence="4" id="KW-0433">Leucine-rich repeat</keyword>
<keyword evidence="7" id="KW-1133">Transmembrane helix</keyword>
<proteinExistence type="inferred from homology"/>
<protein>
    <submittedName>
        <fullName evidence="11">Uncharacterized protein</fullName>
    </submittedName>
</protein>
<keyword evidence="3" id="KW-1003">Cell membrane</keyword>
<name>A0AAV8TCT0_9ROSI</name>
<dbReference type="PANTHER" id="PTHR27004">
    <property type="entry name" value="RECEPTOR-LIKE PROTEIN 12 ISOFORM X1"/>
    <property type="match status" value="1"/>
</dbReference>
<comment type="similarity">
    <text evidence="2">Belongs to the RLP family.</text>
</comment>
<keyword evidence="12" id="KW-1185">Reference proteome</keyword>
<evidence type="ECO:0000313" key="11">
    <source>
        <dbReference type="EMBL" id="KAJ8764682.1"/>
    </source>
</evidence>
<dbReference type="Proteomes" id="UP001159364">
    <property type="component" value="Linkage Group LG05"/>
</dbReference>
<evidence type="ECO:0000256" key="3">
    <source>
        <dbReference type="ARBA" id="ARBA00022475"/>
    </source>
</evidence>
<comment type="caution">
    <text evidence="11">The sequence shown here is derived from an EMBL/GenBank/DDBJ whole genome shotgun (WGS) entry which is preliminary data.</text>
</comment>
<dbReference type="InterPro" id="IPR001611">
    <property type="entry name" value="Leu-rich_rpt"/>
</dbReference>
<dbReference type="AlphaFoldDB" id="A0AAV8TCT0"/>
<evidence type="ECO:0000256" key="9">
    <source>
        <dbReference type="ARBA" id="ARBA00023170"/>
    </source>
</evidence>
<evidence type="ECO:0000256" key="4">
    <source>
        <dbReference type="ARBA" id="ARBA00022614"/>
    </source>
</evidence>
<dbReference type="InterPro" id="IPR032675">
    <property type="entry name" value="LRR_dom_sf"/>
</dbReference>
<sequence>MIIASDYVYRIILANKGLCMKYSKIPNALVAIDLSSNGFQGEIPSSIGLLKMDKVLNFSKNNFSGSIPSNFGGLTNLESLDLSQNTIAGRIPPQLTQLTFLAYFNVSYNQLEGPLPQGRQFDTFETSSYIDCEASVVKKMRRFRYRISNIQGRRKRVFLSIQCHWNNYSNRICERICSWHCDWKQIHLMEVSLVRQELLEETEMKMGTEAMTAKAFD</sequence>
<evidence type="ECO:0000256" key="8">
    <source>
        <dbReference type="ARBA" id="ARBA00023136"/>
    </source>
</evidence>
<evidence type="ECO:0000256" key="2">
    <source>
        <dbReference type="ARBA" id="ARBA00009592"/>
    </source>
</evidence>
<dbReference type="Gene3D" id="3.80.10.10">
    <property type="entry name" value="Ribonuclease Inhibitor"/>
    <property type="match status" value="1"/>
</dbReference>
<comment type="subcellular location">
    <subcellularLocation>
        <location evidence="1">Cell membrane</location>
        <topology evidence="1">Single-pass type I membrane protein</topology>
    </subcellularLocation>
</comment>
<dbReference type="PANTHER" id="PTHR27004:SF464">
    <property type="entry name" value="LRR RECEPTOR-LIKE KINASE"/>
    <property type="match status" value="1"/>
</dbReference>
<evidence type="ECO:0000256" key="7">
    <source>
        <dbReference type="ARBA" id="ARBA00022989"/>
    </source>
</evidence>
<keyword evidence="10" id="KW-0325">Glycoprotein</keyword>
<keyword evidence="5" id="KW-0812">Transmembrane</keyword>
<keyword evidence="6" id="KW-0677">Repeat</keyword>
<evidence type="ECO:0000313" key="12">
    <source>
        <dbReference type="Proteomes" id="UP001159364"/>
    </source>
</evidence>